<dbReference type="Pfam" id="PF00175">
    <property type="entry name" value="NAD_binding_1"/>
    <property type="match status" value="1"/>
</dbReference>
<keyword evidence="7" id="KW-0560">Oxidoreductase</keyword>
<evidence type="ECO:0000256" key="3">
    <source>
        <dbReference type="ARBA" id="ARBA00022630"/>
    </source>
</evidence>
<dbReference type="PANTHER" id="PTHR19384:SF84">
    <property type="entry name" value="METHIONINE SYNTHASE REDUCTASE"/>
    <property type="match status" value="1"/>
</dbReference>
<dbReference type="GO" id="GO:0005829">
    <property type="term" value="C:cytosol"/>
    <property type="evidence" value="ECO:0007669"/>
    <property type="project" value="TreeGrafter"/>
</dbReference>
<gene>
    <name evidence="11" type="ORF">DCHRY22_LOCUS3955</name>
</gene>
<comment type="cofactor">
    <cofactor evidence="1">
        <name>FMN</name>
        <dbReference type="ChEBI" id="CHEBI:58210"/>
    </cofactor>
</comment>
<dbReference type="PRINTS" id="PR00371">
    <property type="entry name" value="FPNCR"/>
</dbReference>
<dbReference type="InterPro" id="IPR001433">
    <property type="entry name" value="OxRdtase_FAD/NAD-bd"/>
</dbReference>
<dbReference type="InterPro" id="IPR003097">
    <property type="entry name" value="CysJ-like_FAD-binding"/>
</dbReference>
<keyword evidence="5" id="KW-0274">FAD</keyword>
<keyword evidence="3" id="KW-0285">Flavoprotein</keyword>
<proteinExistence type="predicted"/>
<dbReference type="GO" id="GO:0050667">
    <property type="term" value="P:homocysteine metabolic process"/>
    <property type="evidence" value="ECO:0007669"/>
    <property type="project" value="TreeGrafter"/>
</dbReference>
<dbReference type="InterPro" id="IPR039261">
    <property type="entry name" value="FNR_nucleotide-bd"/>
</dbReference>
<dbReference type="Proteomes" id="UP000789524">
    <property type="component" value="Unassembled WGS sequence"/>
</dbReference>
<dbReference type="GO" id="GO:0010181">
    <property type="term" value="F:FMN binding"/>
    <property type="evidence" value="ECO:0007669"/>
    <property type="project" value="TreeGrafter"/>
</dbReference>
<accession>A0A8J2QGW3</accession>
<evidence type="ECO:0000256" key="2">
    <source>
        <dbReference type="ARBA" id="ARBA00001974"/>
    </source>
</evidence>
<dbReference type="InterPro" id="IPR017938">
    <property type="entry name" value="Riboflavin_synthase-like_b-brl"/>
</dbReference>
<evidence type="ECO:0000259" key="10">
    <source>
        <dbReference type="PROSITE" id="PS51384"/>
    </source>
</evidence>
<evidence type="ECO:0000256" key="1">
    <source>
        <dbReference type="ARBA" id="ARBA00001917"/>
    </source>
</evidence>
<evidence type="ECO:0000313" key="11">
    <source>
        <dbReference type="EMBL" id="CAG9562654.1"/>
    </source>
</evidence>
<dbReference type="FunFam" id="1.20.990.10:FF:000007">
    <property type="entry name" value="Methionine synthase reductase"/>
    <property type="match status" value="1"/>
</dbReference>
<dbReference type="Gene3D" id="3.40.50.80">
    <property type="entry name" value="Nucleotide-binding domain of ferredoxin-NADP reductase (FNR) module"/>
    <property type="match status" value="1"/>
</dbReference>
<dbReference type="GO" id="GO:0009086">
    <property type="term" value="P:methionine biosynthetic process"/>
    <property type="evidence" value="ECO:0007669"/>
    <property type="project" value="TreeGrafter"/>
</dbReference>
<evidence type="ECO:0000313" key="12">
    <source>
        <dbReference type="Proteomes" id="UP000789524"/>
    </source>
</evidence>
<keyword evidence="6" id="KW-0521">NADP</keyword>
<dbReference type="GO" id="GO:0050660">
    <property type="term" value="F:flavin adenine dinucleotide binding"/>
    <property type="evidence" value="ECO:0007669"/>
    <property type="project" value="TreeGrafter"/>
</dbReference>
<dbReference type="SUPFAM" id="SSF63380">
    <property type="entry name" value="Riboflavin synthase domain-like"/>
    <property type="match status" value="1"/>
</dbReference>
<dbReference type="GO" id="GO:0030586">
    <property type="term" value="F:[methionine synthase] reductase (NADPH) activity"/>
    <property type="evidence" value="ECO:0007669"/>
    <property type="project" value="UniProtKB-EC"/>
</dbReference>
<dbReference type="EC" id="1.16.1.8" evidence="8"/>
<protein>
    <recommendedName>
        <fullName evidence="9">Methionine synthase reductase</fullName>
        <ecNumber evidence="8">1.16.1.8</ecNumber>
    </recommendedName>
</protein>
<dbReference type="InterPro" id="IPR017927">
    <property type="entry name" value="FAD-bd_FR_type"/>
</dbReference>
<dbReference type="PANTHER" id="PTHR19384">
    <property type="entry name" value="NITRIC OXIDE SYNTHASE-RELATED"/>
    <property type="match status" value="1"/>
</dbReference>
<dbReference type="OrthoDB" id="1856718at2759"/>
<dbReference type="Gene3D" id="1.20.990.10">
    <property type="entry name" value="NADPH-cytochrome p450 Reductase, Chain A, domain 3"/>
    <property type="match status" value="1"/>
</dbReference>
<comment type="caution">
    <text evidence="11">The sequence shown here is derived from an EMBL/GenBank/DDBJ whole genome shotgun (WGS) entry which is preliminary data.</text>
</comment>
<evidence type="ECO:0000256" key="6">
    <source>
        <dbReference type="ARBA" id="ARBA00022857"/>
    </source>
</evidence>
<dbReference type="InterPro" id="IPR023173">
    <property type="entry name" value="NADPH_Cyt_P450_Rdtase_alpha"/>
</dbReference>
<evidence type="ECO:0000256" key="7">
    <source>
        <dbReference type="ARBA" id="ARBA00023002"/>
    </source>
</evidence>
<dbReference type="EMBL" id="CAKASE010000048">
    <property type="protein sequence ID" value="CAG9562654.1"/>
    <property type="molecule type" value="Genomic_DNA"/>
</dbReference>
<evidence type="ECO:0000256" key="9">
    <source>
        <dbReference type="ARBA" id="ARBA00040659"/>
    </source>
</evidence>
<dbReference type="SUPFAM" id="SSF52343">
    <property type="entry name" value="Ferredoxin reductase-like, C-terminal NADP-linked domain"/>
    <property type="match status" value="1"/>
</dbReference>
<evidence type="ECO:0000256" key="8">
    <source>
        <dbReference type="ARBA" id="ARBA00039088"/>
    </source>
</evidence>
<dbReference type="AlphaFoldDB" id="A0A8J2QGW3"/>
<evidence type="ECO:0000256" key="5">
    <source>
        <dbReference type="ARBA" id="ARBA00022827"/>
    </source>
</evidence>
<feature type="domain" description="FAD-binding FR-type" evidence="10">
    <location>
        <begin position="55"/>
        <end position="305"/>
    </location>
</feature>
<dbReference type="PROSITE" id="PS51384">
    <property type="entry name" value="FAD_FR"/>
    <property type="match status" value="1"/>
</dbReference>
<dbReference type="Gene3D" id="2.40.30.10">
    <property type="entry name" value="Translation factors"/>
    <property type="match status" value="1"/>
</dbReference>
<dbReference type="FunFam" id="3.40.50.80:FF:000001">
    <property type="entry name" value="NADPH--cytochrome P450 reductase 1"/>
    <property type="match status" value="1"/>
</dbReference>
<dbReference type="InterPro" id="IPR001709">
    <property type="entry name" value="Flavoprot_Pyr_Nucl_cyt_Rdtase"/>
</dbReference>
<comment type="cofactor">
    <cofactor evidence="2">
        <name>FAD</name>
        <dbReference type="ChEBI" id="CHEBI:57692"/>
    </cofactor>
</comment>
<keyword evidence="4" id="KW-0288">FMN</keyword>
<keyword evidence="12" id="KW-1185">Reference proteome</keyword>
<evidence type="ECO:0000256" key="4">
    <source>
        <dbReference type="ARBA" id="ARBA00022643"/>
    </source>
</evidence>
<dbReference type="Pfam" id="PF00667">
    <property type="entry name" value="FAD_binding_1"/>
    <property type="match status" value="1"/>
</dbReference>
<organism evidence="11 12">
    <name type="scientific">Danaus chrysippus</name>
    <name type="common">African queen</name>
    <dbReference type="NCBI Taxonomy" id="151541"/>
    <lineage>
        <taxon>Eukaryota</taxon>
        <taxon>Metazoa</taxon>
        <taxon>Ecdysozoa</taxon>
        <taxon>Arthropoda</taxon>
        <taxon>Hexapoda</taxon>
        <taxon>Insecta</taxon>
        <taxon>Pterygota</taxon>
        <taxon>Neoptera</taxon>
        <taxon>Endopterygota</taxon>
        <taxon>Lepidoptera</taxon>
        <taxon>Glossata</taxon>
        <taxon>Ditrysia</taxon>
        <taxon>Papilionoidea</taxon>
        <taxon>Nymphalidae</taxon>
        <taxon>Danainae</taxon>
        <taxon>Danaini</taxon>
        <taxon>Danaina</taxon>
        <taxon>Danaus</taxon>
        <taxon>Anosia</taxon>
    </lineage>
</organism>
<name>A0A8J2QGW3_9NEOP</name>
<sequence>MVVSRSFQEIFDSIDINSPLSLPKCKNNVLQIEFTETKTNETVYNNKPLLPFAASDIYYSSIINSRRLTALDSDCKAVYEISLNIEDSYFIFTPGDTIAIVPHNKKSEVDFTSKHLDIKEVLYNDYKLSLDSGQKGAKFPAHIPIKSNLYHVLTHCVDLRAIIKKLFLLALSTHTKDENERKIMEYLCSSEGSAAYNTHILNKGICILDIFNTFKSCKPPIELLLEYLPRLLPRPYSIVNSQGPVIKICFSVMEINNRKGLTTGWLEDLILKNDIESQMEKLSLGVTEHKIPIYMRKNMNEFRPPTSLDTPLILIGPGTGVSPYIGFLEEREKLLKNADSAGFVWLFFGCRDPKLDFIYEDELNKFVTSGVLSRLSTAFSRHGNPEIRYVQDLVKENGEEISKLLVEGARVYICGDVKIMANQVKEAFIECVSKYTNRSINVAELFISNMQKEKTFLIDIWN</sequence>
<reference evidence="11" key="1">
    <citation type="submission" date="2021-09" db="EMBL/GenBank/DDBJ databases">
        <authorList>
            <person name="Martin H S."/>
        </authorList>
    </citation>
    <scope>NUCLEOTIDE SEQUENCE</scope>
</reference>